<keyword evidence="3" id="KW-1185">Reference proteome</keyword>
<dbReference type="EMBL" id="JAKOGI010002234">
    <property type="protein sequence ID" value="KAJ8422516.1"/>
    <property type="molecule type" value="Genomic_DNA"/>
</dbReference>
<evidence type="ECO:0000256" key="1">
    <source>
        <dbReference type="SAM" id="MobiDB-lite"/>
    </source>
</evidence>
<gene>
    <name evidence="2" type="ORF">Cgig2_028273</name>
</gene>
<name>A0A9Q1GKQ7_9CARY</name>
<evidence type="ECO:0000313" key="3">
    <source>
        <dbReference type="Proteomes" id="UP001153076"/>
    </source>
</evidence>
<reference evidence="2" key="1">
    <citation type="submission" date="2022-04" db="EMBL/GenBank/DDBJ databases">
        <title>Carnegiea gigantea Genome sequencing and assembly v2.</title>
        <authorList>
            <person name="Copetti D."/>
            <person name="Sanderson M.J."/>
            <person name="Burquez A."/>
            <person name="Wojciechowski M.F."/>
        </authorList>
    </citation>
    <scope>NUCLEOTIDE SEQUENCE</scope>
    <source>
        <strain evidence="2">SGP5-SGP5p</strain>
        <tissue evidence="2">Aerial part</tissue>
    </source>
</reference>
<sequence length="211" mass="22853">MGTPLFEQLGTYPIEQSQRKSEGDARVLEGAGSWQSWLRNWTGPAGRIGNSSNFACPPLWLSAYPSTLTDIPSTLALASSSVTVTLALPPRCCPGTVLHAVAASGATELWGSGVGRTEWLCECLLYARVSRFERTMKINLNQQGHDHSLKVYPCRSTTVHLRRLVAANQRPHLKSSPAWSRGCEAEPGPSSGQEESPGSNEAPLSFDDEDD</sequence>
<proteinExistence type="predicted"/>
<feature type="region of interest" description="Disordered" evidence="1">
    <location>
        <begin position="172"/>
        <end position="211"/>
    </location>
</feature>
<accession>A0A9Q1GKQ7</accession>
<organism evidence="2 3">
    <name type="scientific">Carnegiea gigantea</name>
    <dbReference type="NCBI Taxonomy" id="171969"/>
    <lineage>
        <taxon>Eukaryota</taxon>
        <taxon>Viridiplantae</taxon>
        <taxon>Streptophyta</taxon>
        <taxon>Embryophyta</taxon>
        <taxon>Tracheophyta</taxon>
        <taxon>Spermatophyta</taxon>
        <taxon>Magnoliopsida</taxon>
        <taxon>eudicotyledons</taxon>
        <taxon>Gunneridae</taxon>
        <taxon>Pentapetalae</taxon>
        <taxon>Caryophyllales</taxon>
        <taxon>Cactineae</taxon>
        <taxon>Cactaceae</taxon>
        <taxon>Cactoideae</taxon>
        <taxon>Echinocereeae</taxon>
        <taxon>Carnegiea</taxon>
    </lineage>
</organism>
<dbReference type="AlphaFoldDB" id="A0A9Q1GKQ7"/>
<feature type="compositionally biased region" description="Low complexity" evidence="1">
    <location>
        <begin position="186"/>
        <end position="199"/>
    </location>
</feature>
<comment type="caution">
    <text evidence="2">The sequence shown here is derived from an EMBL/GenBank/DDBJ whole genome shotgun (WGS) entry which is preliminary data.</text>
</comment>
<evidence type="ECO:0000313" key="2">
    <source>
        <dbReference type="EMBL" id="KAJ8422516.1"/>
    </source>
</evidence>
<protein>
    <submittedName>
        <fullName evidence="2">Uncharacterized protein</fullName>
    </submittedName>
</protein>
<dbReference type="Proteomes" id="UP001153076">
    <property type="component" value="Unassembled WGS sequence"/>
</dbReference>